<organism evidence="5 6">
    <name type="scientific">Aminipila butyrica</name>
    <dbReference type="NCBI Taxonomy" id="433296"/>
    <lineage>
        <taxon>Bacteria</taxon>
        <taxon>Bacillati</taxon>
        <taxon>Bacillota</taxon>
        <taxon>Clostridia</taxon>
        <taxon>Peptostreptococcales</taxon>
        <taxon>Anaerovoracaceae</taxon>
        <taxon>Aminipila</taxon>
    </lineage>
</organism>
<keyword evidence="2" id="KW-0238">DNA-binding</keyword>
<dbReference type="GO" id="GO:0003677">
    <property type="term" value="F:DNA binding"/>
    <property type="evidence" value="ECO:0007669"/>
    <property type="project" value="UniProtKB-KW"/>
</dbReference>
<evidence type="ECO:0000259" key="4">
    <source>
        <dbReference type="PROSITE" id="PS50987"/>
    </source>
</evidence>
<dbReference type="NCBIfam" id="NF033788">
    <property type="entry name" value="HTH_metalloreg"/>
    <property type="match status" value="1"/>
</dbReference>
<evidence type="ECO:0000313" key="5">
    <source>
        <dbReference type="EMBL" id="QIB69423.1"/>
    </source>
</evidence>
<protein>
    <submittedName>
        <fullName evidence="5">Winged helix-turn-helix transcriptional regulator</fullName>
    </submittedName>
</protein>
<keyword evidence="6" id="KW-1185">Reference proteome</keyword>
<keyword evidence="3" id="KW-0804">Transcription</keyword>
<dbReference type="Pfam" id="PF01022">
    <property type="entry name" value="HTH_5"/>
    <property type="match status" value="1"/>
</dbReference>
<dbReference type="KEGG" id="abut:Ami103574_08810"/>
<dbReference type="SUPFAM" id="SSF46785">
    <property type="entry name" value="Winged helix' DNA-binding domain"/>
    <property type="match status" value="1"/>
</dbReference>
<dbReference type="InterPro" id="IPR001845">
    <property type="entry name" value="HTH_ArsR_DNA-bd_dom"/>
</dbReference>
<gene>
    <name evidence="5" type="ORF">Ami103574_08810</name>
</gene>
<dbReference type="SMART" id="SM00418">
    <property type="entry name" value="HTH_ARSR"/>
    <property type="match status" value="1"/>
</dbReference>
<dbReference type="InterPro" id="IPR011991">
    <property type="entry name" value="ArsR-like_HTH"/>
</dbReference>
<evidence type="ECO:0000256" key="2">
    <source>
        <dbReference type="ARBA" id="ARBA00023125"/>
    </source>
</evidence>
<evidence type="ECO:0000256" key="3">
    <source>
        <dbReference type="ARBA" id="ARBA00023163"/>
    </source>
</evidence>
<proteinExistence type="predicted"/>
<sequence length="100" mass="11720">MAIDYKRYALMMKALGDETRLKIFYMLTKGELCACNVLEEFNITQPTLSYHMKILCDCGLVNGRRDGIWMKYTINKEAYYYLKDFIDNVNPSNFDICSNC</sequence>
<dbReference type="Proteomes" id="UP000466848">
    <property type="component" value="Chromosome"/>
</dbReference>
<dbReference type="InterPro" id="IPR036388">
    <property type="entry name" value="WH-like_DNA-bd_sf"/>
</dbReference>
<dbReference type="GO" id="GO:0003700">
    <property type="term" value="F:DNA-binding transcription factor activity"/>
    <property type="evidence" value="ECO:0007669"/>
    <property type="project" value="InterPro"/>
</dbReference>
<dbReference type="PANTHER" id="PTHR33154:SF18">
    <property type="entry name" value="ARSENICAL RESISTANCE OPERON REPRESSOR"/>
    <property type="match status" value="1"/>
</dbReference>
<dbReference type="AlphaFoldDB" id="A0A858BU12"/>
<dbReference type="PROSITE" id="PS50987">
    <property type="entry name" value="HTH_ARSR_2"/>
    <property type="match status" value="1"/>
</dbReference>
<dbReference type="RefSeq" id="WP_163066666.1">
    <property type="nucleotide sequence ID" value="NZ_CP048649.1"/>
</dbReference>
<keyword evidence="1" id="KW-0805">Transcription regulation</keyword>
<dbReference type="Gene3D" id="1.10.10.10">
    <property type="entry name" value="Winged helix-like DNA-binding domain superfamily/Winged helix DNA-binding domain"/>
    <property type="match status" value="1"/>
</dbReference>
<dbReference type="PRINTS" id="PR00778">
    <property type="entry name" value="HTHARSR"/>
</dbReference>
<accession>A0A858BU12</accession>
<evidence type="ECO:0000256" key="1">
    <source>
        <dbReference type="ARBA" id="ARBA00023015"/>
    </source>
</evidence>
<reference evidence="5 6" key="1">
    <citation type="submission" date="2020-02" db="EMBL/GenBank/DDBJ databases">
        <authorList>
            <person name="Kim Y.B."/>
            <person name="Roh S.W."/>
        </authorList>
    </citation>
    <scope>NUCLEOTIDE SEQUENCE [LARGE SCALE GENOMIC DNA]</scope>
    <source>
        <strain evidence="5 6">DSM 103574</strain>
    </source>
</reference>
<feature type="domain" description="HTH arsR-type" evidence="4">
    <location>
        <begin position="1"/>
        <end position="93"/>
    </location>
</feature>
<evidence type="ECO:0000313" key="6">
    <source>
        <dbReference type="Proteomes" id="UP000466848"/>
    </source>
</evidence>
<dbReference type="InterPro" id="IPR051081">
    <property type="entry name" value="HTH_MetalResp_TranReg"/>
</dbReference>
<dbReference type="PANTHER" id="PTHR33154">
    <property type="entry name" value="TRANSCRIPTIONAL REGULATOR, ARSR FAMILY"/>
    <property type="match status" value="1"/>
</dbReference>
<dbReference type="InterPro" id="IPR036390">
    <property type="entry name" value="WH_DNA-bd_sf"/>
</dbReference>
<name>A0A858BU12_9FIRM</name>
<dbReference type="EMBL" id="CP048649">
    <property type="protein sequence ID" value="QIB69423.1"/>
    <property type="molecule type" value="Genomic_DNA"/>
</dbReference>
<dbReference type="CDD" id="cd00090">
    <property type="entry name" value="HTH_ARSR"/>
    <property type="match status" value="1"/>
</dbReference>